<comment type="subcellular location">
    <subcellularLocation>
        <location evidence="2">Gas vesicle</location>
    </subcellularLocation>
</comment>
<dbReference type="RefSeq" id="WP_344386241.1">
    <property type="nucleotide sequence ID" value="NZ_BAAATA010000065.1"/>
</dbReference>
<gene>
    <name evidence="4" type="ORF">GCM10010406_55420</name>
</gene>
<protein>
    <submittedName>
        <fullName evidence="4">GvpL/GvpF family gas vesicle protein</fullName>
    </submittedName>
</protein>
<keyword evidence="5" id="KW-1185">Reference proteome</keyword>
<organism evidence="4 5">
    <name type="scientific">Streptomyces thermolineatus</name>
    <dbReference type="NCBI Taxonomy" id="44033"/>
    <lineage>
        <taxon>Bacteria</taxon>
        <taxon>Bacillati</taxon>
        <taxon>Actinomycetota</taxon>
        <taxon>Actinomycetes</taxon>
        <taxon>Kitasatosporales</taxon>
        <taxon>Streptomycetaceae</taxon>
        <taxon>Streptomyces</taxon>
    </lineage>
</organism>
<evidence type="ECO:0000256" key="2">
    <source>
        <dbReference type="ARBA" id="ARBA00035108"/>
    </source>
</evidence>
<dbReference type="Pfam" id="PF06386">
    <property type="entry name" value="GvpL_GvpF"/>
    <property type="match status" value="1"/>
</dbReference>
<dbReference type="PANTHER" id="PTHR36852">
    <property type="entry name" value="PROTEIN GVPL 2"/>
    <property type="match status" value="1"/>
</dbReference>
<sequence length="247" mass="26007">MAARDLYVYGVVRAGHRLPAGSLGVGSPPAPVRRLPAGRLAAVVSDVPEGLRARRRDLTAHQGLLSSLAAHGPVVPMRFGTVCGGEDLLVERLAAAERHHLSCLDRVDGRVEMNLKVLPAQEEGLAGLLEEDPRVRRLRDDARRRPGYEANLRLGEAVAAGLERRAREAAVPVLRELSALADGTAAGPDVAGCVLNVSFLVGGSGHDRFTAAVSRLATGHRGRVELKLTGPMPCYSFVGPAHAPAGA</sequence>
<comment type="caution">
    <text evidence="4">The sequence shown here is derived from an EMBL/GenBank/DDBJ whole genome shotgun (WGS) entry which is preliminary data.</text>
</comment>
<evidence type="ECO:0000313" key="4">
    <source>
        <dbReference type="EMBL" id="GAA2512285.1"/>
    </source>
</evidence>
<dbReference type="Proteomes" id="UP001501358">
    <property type="component" value="Unassembled WGS sequence"/>
</dbReference>
<reference evidence="5" key="1">
    <citation type="journal article" date="2019" name="Int. J. Syst. Evol. Microbiol.">
        <title>The Global Catalogue of Microorganisms (GCM) 10K type strain sequencing project: providing services to taxonomists for standard genome sequencing and annotation.</title>
        <authorList>
            <consortium name="The Broad Institute Genomics Platform"/>
            <consortium name="The Broad Institute Genome Sequencing Center for Infectious Disease"/>
            <person name="Wu L."/>
            <person name="Ma J."/>
        </authorList>
    </citation>
    <scope>NUCLEOTIDE SEQUENCE [LARGE SCALE GENOMIC DNA]</scope>
    <source>
        <strain evidence="5">JCM 6307</strain>
    </source>
</reference>
<proteinExistence type="inferred from homology"/>
<dbReference type="PANTHER" id="PTHR36852:SF1">
    <property type="entry name" value="PROTEIN GVPL 2"/>
    <property type="match status" value="1"/>
</dbReference>
<keyword evidence="1" id="KW-0304">Gas vesicle</keyword>
<evidence type="ECO:0000256" key="3">
    <source>
        <dbReference type="ARBA" id="ARBA00035643"/>
    </source>
</evidence>
<accession>A0ABP6A8N3</accession>
<dbReference type="InterPro" id="IPR009430">
    <property type="entry name" value="GvpL/GvpF"/>
</dbReference>
<evidence type="ECO:0000256" key="1">
    <source>
        <dbReference type="ARBA" id="ARBA00022987"/>
    </source>
</evidence>
<evidence type="ECO:0000313" key="5">
    <source>
        <dbReference type="Proteomes" id="UP001501358"/>
    </source>
</evidence>
<dbReference type="EMBL" id="BAAATA010000065">
    <property type="protein sequence ID" value="GAA2512285.1"/>
    <property type="molecule type" value="Genomic_DNA"/>
</dbReference>
<name>A0ABP6A8N3_9ACTN</name>
<comment type="similarity">
    <text evidence="3">Belongs to the gas vesicle GvpF/GvpL family.</text>
</comment>